<keyword evidence="2" id="KW-1185">Reference proteome</keyword>
<dbReference type="Proteomes" id="UP000238312">
    <property type="component" value="Unassembled WGS sequence"/>
</dbReference>
<name>A0A2T0MUB6_9ACTN</name>
<evidence type="ECO:0000313" key="2">
    <source>
        <dbReference type="Proteomes" id="UP000238312"/>
    </source>
</evidence>
<reference evidence="1 2" key="1">
    <citation type="submission" date="2018-03" db="EMBL/GenBank/DDBJ databases">
        <title>Genomic Encyclopedia of Type Strains, Phase III (KMG-III): the genomes of soil and plant-associated and newly described type strains.</title>
        <authorList>
            <person name="Whitman W."/>
        </authorList>
    </citation>
    <scope>NUCLEOTIDE SEQUENCE [LARGE SCALE GENOMIC DNA]</scope>
    <source>
        <strain evidence="1 2">CGMCC 4.7104</strain>
    </source>
</reference>
<organism evidence="1 2">
    <name type="scientific">Nonomuraea fuscirosea</name>
    <dbReference type="NCBI Taxonomy" id="1291556"/>
    <lineage>
        <taxon>Bacteria</taxon>
        <taxon>Bacillati</taxon>
        <taxon>Actinomycetota</taxon>
        <taxon>Actinomycetes</taxon>
        <taxon>Streptosporangiales</taxon>
        <taxon>Streptosporangiaceae</taxon>
        <taxon>Nonomuraea</taxon>
    </lineage>
</organism>
<comment type="caution">
    <text evidence="1">The sequence shown here is derived from an EMBL/GenBank/DDBJ whole genome shotgun (WGS) entry which is preliminary data.</text>
</comment>
<evidence type="ECO:0000313" key="1">
    <source>
        <dbReference type="EMBL" id="PRX62259.1"/>
    </source>
</evidence>
<protein>
    <submittedName>
        <fullName evidence="1">Uncharacterized protein</fullName>
    </submittedName>
</protein>
<dbReference type="EMBL" id="PVNG01000013">
    <property type="protein sequence ID" value="PRX62259.1"/>
    <property type="molecule type" value="Genomic_DNA"/>
</dbReference>
<accession>A0A2T0MUB6</accession>
<dbReference type="AlphaFoldDB" id="A0A2T0MUB6"/>
<dbReference type="RefSeq" id="WP_181307906.1">
    <property type="nucleotide sequence ID" value="NZ_JBFAIL010000009.1"/>
</dbReference>
<sequence>MTLGVGEVSRTMLDPELLRDDTALFVAQLAVPQAQHGWANGSILALHDVESGSHADVEPSGAGEWVVHQDGPHRSWDAVEEVLTAWLDAGKPHPSEFTLTVTPERQWVSLDV</sequence>
<proteinExistence type="predicted"/>
<gene>
    <name evidence="1" type="ORF">B0I32_113213</name>
</gene>